<accession>Q5R0D0</accession>
<evidence type="ECO:0000313" key="2">
    <source>
        <dbReference type="Proteomes" id="UP000001171"/>
    </source>
</evidence>
<name>Q5R0D0_IDILO</name>
<dbReference type="Proteomes" id="UP000001171">
    <property type="component" value="Chromosome"/>
</dbReference>
<dbReference type="HOGENOM" id="CLU_1426238_0_0_6"/>
<dbReference type="AlphaFoldDB" id="Q5R0D0"/>
<reference evidence="1 2" key="1">
    <citation type="journal article" date="2004" name="Proc. Natl. Acad. Sci. U.S.A.">
        <title>Genome sequence of the deep-sea gamma-proteobacterium Idiomarina loihiensis reveals amino acid fermentation as a source of carbon and energy.</title>
        <authorList>
            <person name="Hou S."/>
            <person name="Saw J.H."/>
            <person name="Lee K.S."/>
            <person name="Freitas T.A."/>
            <person name="Belisle C."/>
            <person name="Kawarabayasi Y."/>
            <person name="Donachie S.P."/>
            <person name="Pikina A."/>
            <person name="Galperin M.Y."/>
            <person name="Koonin E.V."/>
            <person name="Makarova K.S."/>
            <person name="Omelchenko M.V."/>
            <person name="Sorokin A."/>
            <person name="Wolf Y.I."/>
            <person name="Li Q.X."/>
            <person name="Keum Y.S."/>
            <person name="Campbell S."/>
            <person name="Denery J."/>
            <person name="Aizawa S."/>
            <person name="Shibata S."/>
            <person name="Malahoff A."/>
            <person name="Alam M."/>
        </authorList>
    </citation>
    <scope>NUCLEOTIDE SEQUENCE [LARGE SCALE GENOMIC DNA]</scope>
    <source>
        <strain evidence="2">ATCC BAA-735 / DSM 15497 / L2-TR</strain>
    </source>
</reference>
<dbReference type="EMBL" id="AE017340">
    <property type="protein sequence ID" value="AAV81521.1"/>
    <property type="molecule type" value="Genomic_DNA"/>
</dbReference>
<dbReference type="STRING" id="283942.IL0680"/>
<dbReference type="KEGG" id="ilo:IL0680"/>
<sequence length="190" mass="22167">MKIKISDFDLVEMLANFDCQKVIDILEENYLRCAQDLKLMNLHGRLHHNCSFEELHLEWLERFIEDIPFSYIQKKAPEFRKFYQQNLIDSQLEILGFNLEHKLIIGNALRILRTEKFEDLPIHELEDLAINTGLISRCRRCDFGHFTTDRFFQNLSFEGCSATPNGINSPVTGDCVYFVTRGINDESATS</sequence>
<dbReference type="RefSeq" id="WP_011233932.1">
    <property type="nucleotide sequence ID" value="NC_006512.1"/>
</dbReference>
<proteinExistence type="predicted"/>
<organism evidence="1 2">
    <name type="scientific">Idiomarina loihiensis (strain ATCC BAA-735 / DSM 15497 / L2-TR)</name>
    <dbReference type="NCBI Taxonomy" id="283942"/>
    <lineage>
        <taxon>Bacteria</taxon>
        <taxon>Pseudomonadati</taxon>
        <taxon>Pseudomonadota</taxon>
        <taxon>Gammaproteobacteria</taxon>
        <taxon>Alteromonadales</taxon>
        <taxon>Idiomarinaceae</taxon>
        <taxon>Idiomarina</taxon>
    </lineage>
</organism>
<keyword evidence="2" id="KW-1185">Reference proteome</keyword>
<dbReference type="GeneID" id="41335836"/>
<protein>
    <submittedName>
        <fullName evidence="1">Uncharacterized protein</fullName>
    </submittedName>
</protein>
<gene>
    <name evidence="1" type="ordered locus">IL0680</name>
</gene>
<evidence type="ECO:0000313" key="1">
    <source>
        <dbReference type="EMBL" id="AAV81521.1"/>
    </source>
</evidence>